<comment type="cofactor">
    <cofactor evidence="11">
        <name>Mg(2+)</name>
        <dbReference type="ChEBI" id="CHEBI:18420"/>
    </cofactor>
    <text evidence="11">Binds 1 Mg(2+) ion per subunit.</text>
</comment>
<dbReference type="EC" id="2.7.1.71" evidence="3 11"/>
<evidence type="ECO:0000256" key="10">
    <source>
        <dbReference type="ARBA" id="ARBA00048567"/>
    </source>
</evidence>
<evidence type="ECO:0000256" key="11">
    <source>
        <dbReference type="HAMAP-Rule" id="MF_00109"/>
    </source>
</evidence>
<dbReference type="NCBIfam" id="NF010552">
    <property type="entry name" value="PRK13946.1"/>
    <property type="match status" value="1"/>
</dbReference>
<dbReference type="CDD" id="cd00464">
    <property type="entry name" value="SK"/>
    <property type="match status" value="1"/>
</dbReference>
<comment type="subcellular location">
    <subcellularLocation>
        <location evidence="11">Cytoplasm</location>
    </subcellularLocation>
</comment>
<evidence type="ECO:0000256" key="5">
    <source>
        <dbReference type="ARBA" id="ARBA00022679"/>
    </source>
</evidence>
<evidence type="ECO:0000256" key="6">
    <source>
        <dbReference type="ARBA" id="ARBA00022741"/>
    </source>
</evidence>
<dbReference type="PROSITE" id="PS01128">
    <property type="entry name" value="SHIKIMATE_KINASE"/>
    <property type="match status" value="1"/>
</dbReference>
<dbReference type="GO" id="GO:0009073">
    <property type="term" value="P:aromatic amino acid family biosynthetic process"/>
    <property type="evidence" value="ECO:0007669"/>
    <property type="project" value="UniProtKB-KW"/>
</dbReference>
<dbReference type="RefSeq" id="WP_138578193.1">
    <property type="nucleotide sequence ID" value="NZ_CP040818.1"/>
</dbReference>
<protein>
    <recommendedName>
        <fullName evidence="3 11">Shikimate kinase</fullName>
        <shortName evidence="11">SK</shortName>
        <ecNumber evidence="3 11">2.7.1.71</ecNumber>
    </recommendedName>
</protein>
<dbReference type="SUPFAM" id="SSF52540">
    <property type="entry name" value="P-loop containing nucleoside triphosphate hydrolases"/>
    <property type="match status" value="1"/>
</dbReference>
<keyword evidence="11" id="KW-0963">Cytoplasm</keyword>
<evidence type="ECO:0000256" key="2">
    <source>
        <dbReference type="ARBA" id="ARBA00006997"/>
    </source>
</evidence>
<comment type="subunit">
    <text evidence="11">Monomer.</text>
</comment>
<keyword evidence="8 11" id="KW-0067">ATP-binding</keyword>
<dbReference type="GO" id="GO:0000287">
    <property type="term" value="F:magnesium ion binding"/>
    <property type="evidence" value="ECO:0007669"/>
    <property type="project" value="UniProtKB-UniRule"/>
</dbReference>
<evidence type="ECO:0000256" key="3">
    <source>
        <dbReference type="ARBA" id="ARBA00012154"/>
    </source>
</evidence>
<sequence>MTQMPSPGPETGHAPGLRRTLVLVGIMGAGKSSVGQVLADRLGAPFTDSDHEIEAAAGMSVQEIFQHFGEPYFRAGETRVIDRLLTGTPRVLATGGGAFIQPPTRALIRAKGVSLWLRVSLDVVFERIKGKPGRPLLAGADPRGALGRLMALRDPIYAEADMVVDSLGGEGHQQAASRILAHLAARDATLPPEARLLKERPAE</sequence>
<evidence type="ECO:0000313" key="12">
    <source>
        <dbReference type="EMBL" id="QDL92913.1"/>
    </source>
</evidence>
<reference evidence="12 13" key="1">
    <citation type="submission" date="2019-06" db="EMBL/GenBank/DDBJ databases">
        <title>Genome sequence of Rhodobacteraceae bacterium D4M1.</title>
        <authorList>
            <person name="Cao J."/>
        </authorList>
    </citation>
    <scope>NUCLEOTIDE SEQUENCE [LARGE SCALE GENOMIC DNA]</scope>
    <source>
        <strain evidence="12 13">D4M1</strain>
    </source>
</reference>
<feature type="binding site" evidence="11">
    <location>
        <position position="134"/>
    </location>
    <ligand>
        <name>ATP</name>
        <dbReference type="ChEBI" id="CHEBI:30616"/>
    </ligand>
</feature>
<dbReference type="UniPathway" id="UPA00053">
    <property type="reaction ID" value="UER00088"/>
</dbReference>
<feature type="binding site" evidence="11">
    <location>
        <position position="74"/>
    </location>
    <ligand>
        <name>substrate</name>
    </ligand>
</feature>
<keyword evidence="9 11" id="KW-0057">Aromatic amino acid biosynthesis</keyword>
<keyword evidence="7 11" id="KW-0418">Kinase</keyword>
<comment type="pathway">
    <text evidence="1 11">Metabolic intermediate biosynthesis; chorismate biosynthesis; chorismate from D-erythrose 4-phosphate and phosphoenolpyruvate: step 5/7.</text>
</comment>
<dbReference type="HAMAP" id="MF_00109">
    <property type="entry name" value="Shikimate_kinase"/>
    <property type="match status" value="1"/>
</dbReference>
<dbReference type="GO" id="GO:0009423">
    <property type="term" value="P:chorismate biosynthetic process"/>
    <property type="evidence" value="ECO:0007669"/>
    <property type="project" value="UniProtKB-UniRule"/>
</dbReference>
<dbReference type="Gene3D" id="3.40.50.300">
    <property type="entry name" value="P-loop containing nucleotide triphosphate hydrolases"/>
    <property type="match status" value="1"/>
</dbReference>
<dbReference type="PRINTS" id="PR01100">
    <property type="entry name" value="SHIKIMTKNASE"/>
</dbReference>
<dbReference type="InterPro" id="IPR027417">
    <property type="entry name" value="P-loop_NTPase"/>
</dbReference>
<evidence type="ECO:0000256" key="9">
    <source>
        <dbReference type="ARBA" id="ARBA00023141"/>
    </source>
</evidence>
<comment type="caution">
    <text evidence="11">Lacks conserved residue(s) required for the propagation of feature annotation.</text>
</comment>
<dbReference type="KEGG" id="ppru:FDP22_14640"/>
<keyword evidence="4 11" id="KW-0028">Amino-acid biosynthesis</keyword>
<organism evidence="12 13">
    <name type="scientific">Paroceanicella profunda</name>
    <dbReference type="NCBI Taxonomy" id="2579971"/>
    <lineage>
        <taxon>Bacteria</taxon>
        <taxon>Pseudomonadati</taxon>
        <taxon>Pseudomonadota</taxon>
        <taxon>Alphaproteobacteria</taxon>
        <taxon>Rhodobacterales</taxon>
        <taxon>Paracoccaceae</taxon>
        <taxon>Paroceanicella</taxon>
    </lineage>
</organism>
<dbReference type="OrthoDB" id="9800332at2"/>
<dbReference type="EMBL" id="CP040818">
    <property type="protein sequence ID" value="QDL92913.1"/>
    <property type="molecule type" value="Genomic_DNA"/>
</dbReference>
<dbReference type="InterPro" id="IPR000623">
    <property type="entry name" value="Shikimate_kinase/TSH1"/>
</dbReference>
<keyword evidence="6 11" id="KW-0547">Nucleotide-binding</keyword>
<evidence type="ECO:0000256" key="7">
    <source>
        <dbReference type="ARBA" id="ARBA00022777"/>
    </source>
</evidence>
<feature type="binding site" evidence="11">
    <location>
        <position position="50"/>
    </location>
    <ligand>
        <name>substrate</name>
    </ligand>
</feature>
<accession>A0A5B8G2R4</accession>
<dbReference type="GO" id="GO:0005524">
    <property type="term" value="F:ATP binding"/>
    <property type="evidence" value="ECO:0007669"/>
    <property type="project" value="UniProtKB-UniRule"/>
</dbReference>
<dbReference type="GO" id="GO:0008652">
    <property type="term" value="P:amino acid biosynthetic process"/>
    <property type="evidence" value="ECO:0007669"/>
    <property type="project" value="UniProtKB-KW"/>
</dbReference>
<feature type="binding site" evidence="11">
    <location>
        <begin position="28"/>
        <end position="33"/>
    </location>
    <ligand>
        <name>ATP</name>
        <dbReference type="ChEBI" id="CHEBI:30616"/>
    </ligand>
</feature>
<evidence type="ECO:0000313" key="13">
    <source>
        <dbReference type="Proteomes" id="UP000305888"/>
    </source>
</evidence>
<keyword evidence="13" id="KW-1185">Reference proteome</keyword>
<dbReference type="Pfam" id="PF01202">
    <property type="entry name" value="SKI"/>
    <property type="match status" value="1"/>
</dbReference>
<dbReference type="GO" id="GO:0004765">
    <property type="term" value="F:shikimate kinase activity"/>
    <property type="evidence" value="ECO:0007669"/>
    <property type="project" value="UniProtKB-UniRule"/>
</dbReference>
<name>A0A5B8G2R4_9RHOB</name>
<dbReference type="AlphaFoldDB" id="A0A5B8G2R4"/>
<evidence type="ECO:0000256" key="4">
    <source>
        <dbReference type="ARBA" id="ARBA00022605"/>
    </source>
</evidence>
<proteinExistence type="inferred from homology"/>
<keyword evidence="11" id="KW-0479">Metal-binding</keyword>
<keyword evidence="5 11" id="KW-0808">Transferase</keyword>
<feature type="binding site" evidence="11">
    <location>
        <position position="32"/>
    </location>
    <ligand>
        <name>Mg(2+)</name>
        <dbReference type="ChEBI" id="CHEBI:18420"/>
    </ligand>
</feature>
<dbReference type="InterPro" id="IPR023000">
    <property type="entry name" value="Shikimate_kinase_CS"/>
</dbReference>
<dbReference type="InterPro" id="IPR031322">
    <property type="entry name" value="Shikimate/glucono_kinase"/>
</dbReference>
<gene>
    <name evidence="11" type="primary">aroK</name>
    <name evidence="12" type="ORF">FDP22_14640</name>
</gene>
<dbReference type="PANTHER" id="PTHR21087:SF16">
    <property type="entry name" value="SHIKIMATE KINASE 1, CHLOROPLASTIC"/>
    <property type="match status" value="1"/>
</dbReference>
<feature type="binding site" evidence="11">
    <location>
        <position position="96"/>
    </location>
    <ligand>
        <name>substrate</name>
    </ligand>
</feature>
<comment type="function">
    <text evidence="11">Catalyzes the specific phosphorylation of the 3-hydroxyl group of shikimic acid using ATP as a cosubstrate.</text>
</comment>
<evidence type="ECO:0000256" key="8">
    <source>
        <dbReference type="ARBA" id="ARBA00022840"/>
    </source>
</evidence>
<evidence type="ECO:0000256" key="1">
    <source>
        <dbReference type="ARBA" id="ARBA00004842"/>
    </source>
</evidence>
<dbReference type="GO" id="GO:0005829">
    <property type="term" value="C:cytosol"/>
    <property type="evidence" value="ECO:0007669"/>
    <property type="project" value="TreeGrafter"/>
</dbReference>
<dbReference type="PANTHER" id="PTHR21087">
    <property type="entry name" value="SHIKIMATE KINASE"/>
    <property type="match status" value="1"/>
</dbReference>
<comment type="catalytic activity">
    <reaction evidence="10 11">
        <text>shikimate + ATP = 3-phosphoshikimate + ADP + H(+)</text>
        <dbReference type="Rhea" id="RHEA:13121"/>
        <dbReference type="ChEBI" id="CHEBI:15378"/>
        <dbReference type="ChEBI" id="CHEBI:30616"/>
        <dbReference type="ChEBI" id="CHEBI:36208"/>
        <dbReference type="ChEBI" id="CHEBI:145989"/>
        <dbReference type="ChEBI" id="CHEBI:456216"/>
        <dbReference type="EC" id="2.7.1.71"/>
    </reaction>
</comment>
<comment type="similarity">
    <text evidence="2 11">Belongs to the shikimate kinase family.</text>
</comment>
<feature type="binding site" evidence="11">
    <location>
        <position position="153"/>
    </location>
    <ligand>
        <name>substrate</name>
    </ligand>
</feature>
<dbReference type="Proteomes" id="UP000305888">
    <property type="component" value="Chromosome"/>
</dbReference>
<keyword evidence="11" id="KW-0460">Magnesium</keyword>